<comment type="caution">
    <text evidence="1">The sequence shown here is derived from an EMBL/GenBank/DDBJ whole genome shotgun (WGS) entry which is preliminary data.</text>
</comment>
<protein>
    <submittedName>
        <fullName evidence="1">Uncharacterized protein</fullName>
    </submittedName>
</protein>
<name>A0ABP0G4J6_CLALP</name>
<proteinExistence type="predicted"/>
<gene>
    <name evidence="1" type="ORF">CVLEPA_LOCUS18661</name>
</gene>
<evidence type="ECO:0000313" key="1">
    <source>
        <dbReference type="EMBL" id="CAK8686737.1"/>
    </source>
</evidence>
<sequence length="71" mass="7752">MVTHSRRKIATTIPGLMEVVQLTMEDLRDGGFDAAAIHSSMESGCVNQVDISMELFGSIGRDGMNLLKKLK</sequence>
<dbReference type="EMBL" id="CAWYQH010000103">
    <property type="protein sequence ID" value="CAK8686737.1"/>
    <property type="molecule type" value="Genomic_DNA"/>
</dbReference>
<evidence type="ECO:0000313" key="2">
    <source>
        <dbReference type="Proteomes" id="UP001642483"/>
    </source>
</evidence>
<accession>A0ABP0G4J6</accession>
<organism evidence="1 2">
    <name type="scientific">Clavelina lepadiformis</name>
    <name type="common">Light-bulb sea squirt</name>
    <name type="synonym">Ascidia lepadiformis</name>
    <dbReference type="NCBI Taxonomy" id="159417"/>
    <lineage>
        <taxon>Eukaryota</taxon>
        <taxon>Metazoa</taxon>
        <taxon>Chordata</taxon>
        <taxon>Tunicata</taxon>
        <taxon>Ascidiacea</taxon>
        <taxon>Aplousobranchia</taxon>
        <taxon>Clavelinidae</taxon>
        <taxon>Clavelina</taxon>
    </lineage>
</organism>
<dbReference type="Proteomes" id="UP001642483">
    <property type="component" value="Unassembled WGS sequence"/>
</dbReference>
<reference evidence="1 2" key="1">
    <citation type="submission" date="2024-02" db="EMBL/GenBank/DDBJ databases">
        <authorList>
            <person name="Daric V."/>
            <person name="Darras S."/>
        </authorList>
    </citation>
    <scope>NUCLEOTIDE SEQUENCE [LARGE SCALE GENOMIC DNA]</scope>
</reference>
<keyword evidence="2" id="KW-1185">Reference proteome</keyword>